<sequence length="230" mass="26648">MLKVSRGARPKGRVKVNWSANFAYAIGLLATDGSLSINRRHICFTSKEMEQILNFQRALNIKVHIGKKSRGKGQEKKYFITQFSDVLFYQFLLSIGLTPAKSKTLGKVSIPSKYFFDFLRGCFDGDGYSYSYWDPRWRSSFMFYMGLVSASEDFIDWVRMEVRQRLGISGHIGKVKKISICYQLKYSKYEGIILVKALYKNNRGVFLKRKRLKIMKCLAIINKNLIKLVN</sequence>
<dbReference type="Proteomes" id="UP000034682">
    <property type="component" value="Unassembled WGS sequence"/>
</dbReference>
<dbReference type="Gene3D" id="3.10.28.10">
    <property type="entry name" value="Homing endonucleases"/>
    <property type="match status" value="1"/>
</dbReference>
<comment type="caution">
    <text evidence="1">The sequence shown here is derived from an EMBL/GenBank/DDBJ whole genome shotgun (WGS) entry which is preliminary data.</text>
</comment>
<proteinExistence type="predicted"/>
<dbReference type="AlphaFoldDB" id="A0A0G1W1J1"/>
<name>A0A0G1W1J1_9BACT</name>
<accession>A0A0G1W1J1</accession>
<protein>
    <submittedName>
        <fullName evidence="1">Intein-containing protein</fullName>
    </submittedName>
</protein>
<gene>
    <name evidence="1" type="ORF">UY02_C0031G0007</name>
</gene>
<dbReference type="SUPFAM" id="SSF55608">
    <property type="entry name" value="Homing endonucleases"/>
    <property type="match status" value="2"/>
</dbReference>
<reference evidence="1 2" key="1">
    <citation type="journal article" date="2015" name="Nature">
        <title>rRNA introns, odd ribosomes, and small enigmatic genomes across a large radiation of phyla.</title>
        <authorList>
            <person name="Brown C.T."/>
            <person name="Hug L.A."/>
            <person name="Thomas B.C."/>
            <person name="Sharon I."/>
            <person name="Castelle C.J."/>
            <person name="Singh A."/>
            <person name="Wilkins M.J."/>
            <person name="Williams K.H."/>
            <person name="Banfield J.F."/>
        </authorList>
    </citation>
    <scope>NUCLEOTIDE SEQUENCE [LARGE SCALE GENOMIC DNA]</scope>
</reference>
<evidence type="ECO:0000313" key="1">
    <source>
        <dbReference type="EMBL" id="KKU76145.1"/>
    </source>
</evidence>
<evidence type="ECO:0000313" key="2">
    <source>
        <dbReference type="Proteomes" id="UP000034682"/>
    </source>
</evidence>
<dbReference type="EMBL" id="LCOK01000031">
    <property type="protein sequence ID" value="KKU76145.1"/>
    <property type="molecule type" value="Genomic_DNA"/>
</dbReference>
<organism evidence="1 2">
    <name type="scientific">Candidatus Giovannonibacteria bacterium GW2011_GWB1_47_6b</name>
    <dbReference type="NCBI Taxonomy" id="1618655"/>
    <lineage>
        <taxon>Bacteria</taxon>
        <taxon>Candidatus Giovannoniibacteriota</taxon>
    </lineage>
</organism>
<dbReference type="InterPro" id="IPR027434">
    <property type="entry name" value="Homing_endonucl"/>
</dbReference>